<dbReference type="Gene3D" id="3.80.10.10">
    <property type="entry name" value="Ribonuclease Inhibitor"/>
    <property type="match status" value="1"/>
</dbReference>
<keyword evidence="2" id="KW-1185">Reference proteome</keyword>
<dbReference type="AlphaFoldDB" id="A0ABD1DJT5"/>
<organism evidence="1 2">
    <name type="scientific">Culex pipiens pipiens</name>
    <name type="common">Northern house mosquito</name>
    <dbReference type="NCBI Taxonomy" id="38569"/>
    <lineage>
        <taxon>Eukaryota</taxon>
        <taxon>Metazoa</taxon>
        <taxon>Ecdysozoa</taxon>
        <taxon>Arthropoda</taxon>
        <taxon>Hexapoda</taxon>
        <taxon>Insecta</taxon>
        <taxon>Pterygota</taxon>
        <taxon>Neoptera</taxon>
        <taxon>Endopterygota</taxon>
        <taxon>Diptera</taxon>
        <taxon>Nematocera</taxon>
        <taxon>Culicoidea</taxon>
        <taxon>Culicidae</taxon>
        <taxon>Culicinae</taxon>
        <taxon>Culicini</taxon>
        <taxon>Culex</taxon>
        <taxon>Culex</taxon>
    </lineage>
</organism>
<name>A0ABD1DJT5_CULPP</name>
<comment type="caution">
    <text evidence="1">The sequence shown here is derived from an EMBL/GenBank/DDBJ whole genome shotgun (WGS) entry which is preliminary data.</text>
</comment>
<protein>
    <submittedName>
        <fullName evidence="1">Uncharacterized protein</fullName>
    </submittedName>
</protein>
<evidence type="ECO:0000313" key="1">
    <source>
        <dbReference type="EMBL" id="KAL1399996.1"/>
    </source>
</evidence>
<dbReference type="InterPro" id="IPR032675">
    <property type="entry name" value="LRR_dom_sf"/>
</dbReference>
<reference evidence="1 2" key="1">
    <citation type="submission" date="2024-05" db="EMBL/GenBank/DDBJ databases">
        <title>Culex pipiens pipiens assembly and annotation.</title>
        <authorList>
            <person name="Alout H."/>
            <person name="Durand T."/>
        </authorList>
    </citation>
    <scope>NUCLEOTIDE SEQUENCE [LARGE SCALE GENOMIC DNA]</scope>
    <source>
        <strain evidence="1">HA-2024</strain>
        <tissue evidence="1">Whole body</tissue>
    </source>
</reference>
<gene>
    <name evidence="1" type="ORF">pipiens_007798</name>
</gene>
<dbReference type="Proteomes" id="UP001562425">
    <property type="component" value="Unassembled WGS sequence"/>
</dbReference>
<dbReference type="EMBL" id="JBEHCU010005391">
    <property type="protein sequence ID" value="KAL1399996.1"/>
    <property type="molecule type" value="Genomic_DNA"/>
</dbReference>
<accession>A0ABD1DJT5</accession>
<evidence type="ECO:0000313" key="2">
    <source>
        <dbReference type="Proteomes" id="UP001562425"/>
    </source>
</evidence>
<proteinExistence type="predicted"/>
<sequence>MQLRDLLTLSVGFINPNEVLWELQCSTGWLNICELKYATLTEDVTGQGLLLPATNLRMTDGWIPEFDARMAQLLRPETQTLVILNCYVRLFVIREMLRVLILDGNRVESIELFESGSPFEIQFLSVENNQLKDLSFVTRLGKLESLGVNGNKLEVSKMYWFKNLLEQIVSSVE</sequence>
<dbReference type="SUPFAM" id="SSF52058">
    <property type="entry name" value="L domain-like"/>
    <property type="match status" value="1"/>
</dbReference>